<accession>A0A368T307</accession>
<keyword evidence="1 2" id="KW-0143">Chaperone</keyword>
<dbReference type="EMBL" id="QEIN01000133">
    <property type="protein sequence ID" value="RCV56234.1"/>
    <property type="molecule type" value="Genomic_DNA"/>
</dbReference>
<evidence type="ECO:0000313" key="3">
    <source>
        <dbReference type="EMBL" id="RCV56234.1"/>
    </source>
</evidence>
<keyword evidence="4" id="KW-1185">Reference proteome</keyword>
<organism evidence="3 4">
    <name type="scientific">Marinitenerispora sediminis</name>
    <dbReference type="NCBI Taxonomy" id="1931232"/>
    <lineage>
        <taxon>Bacteria</taxon>
        <taxon>Bacillati</taxon>
        <taxon>Actinomycetota</taxon>
        <taxon>Actinomycetes</taxon>
        <taxon>Streptosporangiales</taxon>
        <taxon>Nocardiopsidaceae</taxon>
        <taxon>Marinitenerispora</taxon>
    </lineage>
</organism>
<comment type="subunit">
    <text evidence="2">UreD, UreF and UreG form a complex that acts as a GTP-hydrolysis-dependent molecular chaperone, activating the urease apoprotein by helping to assemble the nickel containing metallocenter of UreC. The UreE protein probably delivers the nickel.</text>
</comment>
<dbReference type="AlphaFoldDB" id="A0A368T307"/>
<dbReference type="InterPro" id="IPR002669">
    <property type="entry name" value="UreD"/>
</dbReference>
<dbReference type="Proteomes" id="UP000253318">
    <property type="component" value="Unassembled WGS sequence"/>
</dbReference>
<comment type="similarity">
    <text evidence="2">Belongs to the UreD family.</text>
</comment>
<evidence type="ECO:0000313" key="4">
    <source>
        <dbReference type="Proteomes" id="UP000253318"/>
    </source>
</evidence>
<proteinExistence type="inferred from homology"/>
<protein>
    <recommendedName>
        <fullName evidence="2">Urease accessory protein UreD</fullName>
    </recommendedName>
</protein>
<dbReference type="GO" id="GO:0016151">
    <property type="term" value="F:nickel cation binding"/>
    <property type="evidence" value="ECO:0007669"/>
    <property type="project" value="UniProtKB-UniRule"/>
</dbReference>
<sequence length="205" mass="21809">MRRPGPGLRVVLAAVRASLCAGDDLRLHVHVGPGAHLDLVDPNGTVAYNARGGRAAWRADITLAEGARMTWTEPSFIVSEGADVLRETTVSLAAGARLAWRETLVLGRTGERGGALRSATRVTHEGRELLAEDLDLRDAELRELPGVLGGGRVIGQVAALGSVPDGPAGPHRLDLAGPGVLWRALARRTYESDRVLDEAWRAAVR</sequence>
<dbReference type="HAMAP" id="MF_01384">
    <property type="entry name" value="UreD"/>
    <property type="match status" value="1"/>
</dbReference>
<keyword evidence="2" id="KW-0963">Cytoplasm</keyword>
<gene>
    <name evidence="2" type="primary">ureD</name>
    <name evidence="3" type="ORF">DEF24_16955</name>
</gene>
<comment type="caution">
    <text evidence="3">The sequence shown here is derived from an EMBL/GenBank/DDBJ whole genome shotgun (WGS) entry which is preliminary data.</text>
</comment>
<evidence type="ECO:0000256" key="1">
    <source>
        <dbReference type="ARBA" id="ARBA00023186"/>
    </source>
</evidence>
<comment type="subcellular location">
    <subcellularLocation>
        <location evidence="2">Cytoplasm</location>
    </subcellularLocation>
</comment>
<keyword evidence="2" id="KW-0996">Nickel insertion</keyword>
<dbReference type="OrthoDB" id="8677206at2"/>
<name>A0A368T307_9ACTN</name>
<evidence type="ECO:0000256" key="2">
    <source>
        <dbReference type="HAMAP-Rule" id="MF_01384"/>
    </source>
</evidence>
<reference evidence="3 4" key="1">
    <citation type="submission" date="2018-04" db="EMBL/GenBank/DDBJ databases">
        <title>Novel actinobacteria from marine sediment.</title>
        <authorList>
            <person name="Ng Z.Y."/>
            <person name="Tan G.Y.A."/>
        </authorList>
    </citation>
    <scope>NUCLEOTIDE SEQUENCE [LARGE SCALE GENOMIC DNA]</scope>
    <source>
        <strain evidence="3 4">TPS81</strain>
    </source>
</reference>
<dbReference type="GO" id="GO:0005737">
    <property type="term" value="C:cytoplasm"/>
    <property type="evidence" value="ECO:0007669"/>
    <property type="project" value="UniProtKB-SubCell"/>
</dbReference>
<dbReference type="Pfam" id="PF01774">
    <property type="entry name" value="UreD"/>
    <property type="match status" value="1"/>
</dbReference>
<comment type="function">
    <text evidence="2">Required for maturation of urease via the functional incorporation of the urease nickel metallocenter.</text>
</comment>